<organism evidence="1 2">
    <name type="scientific">Erysiphe pulchra</name>
    <dbReference type="NCBI Taxonomy" id="225359"/>
    <lineage>
        <taxon>Eukaryota</taxon>
        <taxon>Fungi</taxon>
        <taxon>Dikarya</taxon>
        <taxon>Ascomycota</taxon>
        <taxon>Pezizomycotina</taxon>
        <taxon>Leotiomycetes</taxon>
        <taxon>Erysiphales</taxon>
        <taxon>Erysiphaceae</taxon>
        <taxon>Erysiphe</taxon>
    </lineage>
</organism>
<dbReference type="AlphaFoldDB" id="A0A2S4PUP8"/>
<name>A0A2S4PUP8_9PEZI</name>
<protein>
    <recommendedName>
        <fullName evidence="3">EKA-like protein</fullName>
    </recommendedName>
</protein>
<comment type="caution">
    <text evidence="1">The sequence shown here is derived from an EMBL/GenBank/DDBJ whole genome shotgun (WGS) entry which is preliminary data.</text>
</comment>
<evidence type="ECO:0008006" key="3">
    <source>
        <dbReference type="Google" id="ProtNLM"/>
    </source>
</evidence>
<dbReference type="Proteomes" id="UP000237438">
    <property type="component" value="Unassembled WGS sequence"/>
</dbReference>
<gene>
    <name evidence="1" type="ORF">EPUL_002967</name>
</gene>
<proteinExistence type="predicted"/>
<reference evidence="1 2" key="1">
    <citation type="submission" date="2017-10" db="EMBL/GenBank/DDBJ databases">
        <title>Development of genomic resources for the powdery mildew, Erysiphe pulchra.</title>
        <authorList>
            <person name="Wadl P.A."/>
            <person name="Mack B.M."/>
            <person name="Moore G."/>
            <person name="Beltz S.B."/>
        </authorList>
    </citation>
    <scope>NUCLEOTIDE SEQUENCE [LARGE SCALE GENOMIC DNA]</scope>
    <source>
        <strain evidence="1">Cflorida</strain>
    </source>
</reference>
<dbReference type="EMBL" id="PEDP01000511">
    <property type="protein sequence ID" value="POS85749.1"/>
    <property type="molecule type" value="Genomic_DNA"/>
</dbReference>
<evidence type="ECO:0000313" key="1">
    <source>
        <dbReference type="EMBL" id="POS85749.1"/>
    </source>
</evidence>
<sequence length="193" mass="21010">MVNDFLSEVLRSPQSETAVLSAGPVNDLSKSSQQPNIVPSAFSTRPNTEEIASQIACQNTEIYNAKFEEVIGKISVPQEPQEMIEAKISRASQAKSNIQICVTAINALSGIALLKPEENPDGSLRMIYGNRLFVDLRRVFLRASIAQFQKVSPGAAPPTLPRVPPRTLPTLVRTYEDLFPPLGPKTCAIPPAQ</sequence>
<keyword evidence="2" id="KW-1185">Reference proteome</keyword>
<evidence type="ECO:0000313" key="2">
    <source>
        <dbReference type="Proteomes" id="UP000237438"/>
    </source>
</evidence>
<accession>A0A2S4PUP8</accession>